<name>W4K7I1_HETIT</name>
<evidence type="ECO:0000256" key="4">
    <source>
        <dbReference type="ARBA" id="ARBA00023136"/>
    </source>
</evidence>
<dbReference type="GeneID" id="20677002"/>
<evidence type="ECO:0000256" key="2">
    <source>
        <dbReference type="ARBA" id="ARBA00022692"/>
    </source>
</evidence>
<dbReference type="GO" id="GO:0022857">
    <property type="term" value="F:transmembrane transporter activity"/>
    <property type="evidence" value="ECO:0007669"/>
    <property type="project" value="InterPro"/>
</dbReference>
<dbReference type="Gene3D" id="1.20.1250.20">
    <property type="entry name" value="MFS general substrate transporter like domains"/>
    <property type="match status" value="1"/>
</dbReference>
<feature type="transmembrane region" description="Helical" evidence="6">
    <location>
        <begin position="606"/>
        <end position="624"/>
    </location>
</feature>
<keyword evidence="3 6" id="KW-1133">Transmembrane helix</keyword>
<protein>
    <recommendedName>
        <fullName evidence="9">Major facilitator superfamily</fullName>
    </recommendedName>
</protein>
<feature type="compositionally biased region" description="Acidic residues" evidence="5">
    <location>
        <begin position="656"/>
        <end position="670"/>
    </location>
</feature>
<dbReference type="InParanoid" id="W4K7I1"/>
<feature type="region of interest" description="Disordered" evidence="5">
    <location>
        <begin position="639"/>
        <end position="736"/>
    </location>
</feature>
<feature type="transmembrane region" description="Helical" evidence="6">
    <location>
        <begin position="307"/>
        <end position="328"/>
    </location>
</feature>
<dbReference type="EMBL" id="KI925459">
    <property type="protein sequence ID" value="ETW81026.1"/>
    <property type="molecule type" value="Genomic_DNA"/>
</dbReference>
<evidence type="ECO:0000256" key="5">
    <source>
        <dbReference type="SAM" id="MobiDB-lite"/>
    </source>
</evidence>
<reference evidence="7 8" key="1">
    <citation type="journal article" date="2012" name="New Phytol.">
        <title>Insight into trade-off between wood decay and parasitism from the genome of a fungal forest pathogen.</title>
        <authorList>
            <person name="Olson A."/>
            <person name="Aerts A."/>
            <person name="Asiegbu F."/>
            <person name="Belbahri L."/>
            <person name="Bouzid O."/>
            <person name="Broberg A."/>
            <person name="Canback B."/>
            <person name="Coutinho P.M."/>
            <person name="Cullen D."/>
            <person name="Dalman K."/>
            <person name="Deflorio G."/>
            <person name="van Diepen L.T."/>
            <person name="Dunand C."/>
            <person name="Duplessis S."/>
            <person name="Durling M."/>
            <person name="Gonthier P."/>
            <person name="Grimwood J."/>
            <person name="Fossdal C.G."/>
            <person name="Hansson D."/>
            <person name="Henrissat B."/>
            <person name="Hietala A."/>
            <person name="Himmelstrand K."/>
            <person name="Hoffmeister D."/>
            <person name="Hogberg N."/>
            <person name="James T.Y."/>
            <person name="Karlsson M."/>
            <person name="Kohler A."/>
            <person name="Kues U."/>
            <person name="Lee Y.H."/>
            <person name="Lin Y.C."/>
            <person name="Lind M."/>
            <person name="Lindquist E."/>
            <person name="Lombard V."/>
            <person name="Lucas S."/>
            <person name="Lunden K."/>
            <person name="Morin E."/>
            <person name="Murat C."/>
            <person name="Park J."/>
            <person name="Raffaello T."/>
            <person name="Rouze P."/>
            <person name="Salamov A."/>
            <person name="Schmutz J."/>
            <person name="Solheim H."/>
            <person name="Stahlberg J."/>
            <person name="Velez H."/>
            <person name="de Vries R.P."/>
            <person name="Wiebenga A."/>
            <person name="Woodward S."/>
            <person name="Yakovlev I."/>
            <person name="Garbelotto M."/>
            <person name="Martin F."/>
            <person name="Grigoriev I.V."/>
            <person name="Stenlid J."/>
        </authorList>
    </citation>
    <scope>NUCLEOTIDE SEQUENCE [LARGE SCALE GENOMIC DNA]</scope>
    <source>
        <strain evidence="7 8">TC 32-1</strain>
    </source>
</reference>
<dbReference type="GO" id="GO:0016020">
    <property type="term" value="C:membrane"/>
    <property type="evidence" value="ECO:0007669"/>
    <property type="project" value="UniProtKB-SubCell"/>
</dbReference>
<dbReference type="Pfam" id="PF07690">
    <property type="entry name" value="MFS_1"/>
    <property type="match status" value="1"/>
</dbReference>
<gene>
    <name evidence="7" type="ORF">HETIRDRAFT_459530</name>
</gene>
<dbReference type="AlphaFoldDB" id="W4K7I1"/>
<feature type="compositionally biased region" description="Low complexity" evidence="5">
    <location>
        <begin position="686"/>
        <end position="695"/>
    </location>
</feature>
<feature type="transmembrane region" description="Helical" evidence="6">
    <location>
        <begin position="393"/>
        <end position="412"/>
    </location>
</feature>
<dbReference type="HOGENOM" id="CLU_017517_1_0_1"/>
<keyword evidence="2 6" id="KW-0812">Transmembrane</keyword>
<dbReference type="RefSeq" id="XP_009547706.1">
    <property type="nucleotide sequence ID" value="XM_009549411.1"/>
</dbReference>
<dbReference type="FunCoup" id="W4K7I1">
    <property type="interactions" value="23"/>
</dbReference>
<proteinExistence type="predicted"/>
<dbReference type="eggNOG" id="KOG2816">
    <property type="taxonomic scope" value="Eukaryota"/>
</dbReference>
<dbReference type="Proteomes" id="UP000030671">
    <property type="component" value="Unassembled WGS sequence"/>
</dbReference>
<comment type="subcellular location">
    <subcellularLocation>
        <location evidence="1">Membrane</location>
        <topology evidence="1">Multi-pass membrane protein</topology>
    </subcellularLocation>
</comment>
<dbReference type="PANTHER" id="PTHR23507:SF1">
    <property type="entry name" value="FI18259P1-RELATED"/>
    <property type="match status" value="1"/>
</dbReference>
<evidence type="ECO:0000256" key="6">
    <source>
        <dbReference type="SAM" id="Phobius"/>
    </source>
</evidence>
<feature type="transmembrane region" description="Helical" evidence="6">
    <location>
        <begin position="281"/>
        <end position="301"/>
    </location>
</feature>
<evidence type="ECO:0000313" key="7">
    <source>
        <dbReference type="EMBL" id="ETW81026.1"/>
    </source>
</evidence>
<evidence type="ECO:0000256" key="1">
    <source>
        <dbReference type="ARBA" id="ARBA00004141"/>
    </source>
</evidence>
<accession>W4K7I1</accession>
<dbReference type="SUPFAM" id="SSF103473">
    <property type="entry name" value="MFS general substrate transporter"/>
    <property type="match status" value="1"/>
</dbReference>
<keyword evidence="4 6" id="KW-0472">Membrane</keyword>
<keyword evidence="8" id="KW-1185">Reference proteome</keyword>
<feature type="compositionally biased region" description="Basic and acidic residues" evidence="5">
    <location>
        <begin position="712"/>
        <end position="722"/>
    </location>
</feature>
<feature type="compositionally biased region" description="Basic and acidic residues" evidence="5">
    <location>
        <begin position="27"/>
        <end position="36"/>
    </location>
</feature>
<dbReference type="OrthoDB" id="3026777at2759"/>
<dbReference type="KEGG" id="hir:HETIRDRAFT_459530"/>
<evidence type="ECO:0000313" key="8">
    <source>
        <dbReference type="Proteomes" id="UP000030671"/>
    </source>
</evidence>
<organism evidence="7 8">
    <name type="scientific">Heterobasidion irregulare (strain TC 32-1)</name>
    <dbReference type="NCBI Taxonomy" id="747525"/>
    <lineage>
        <taxon>Eukaryota</taxon>
        <taxon>Fungi</taxon>
        <taxon>Dikarya</taxon>
        <taxon>Basidiomycota</taxon>
        <taxon>Agaricomycotina</taxon>
        <taxon>Agaricomycetes</taxon>
        <taxon>Russulales</taxon>
        <taxon>Bondarzewiaceae</taxon>
        <taxon>Heterobasidion</taxon>
        <taxon>Heterobasidion annosum species complex</taxon>
    </lineage>
</organism>
<evidence type="ECO:0000256" key="3">
    <source>
        <dbReference type="ARBA" id="ARBA00022989"/>
    </source>
</evidence>
<feature type="transmembrane region" description="Helical" evidence="6">
    <location>
        <begin position="206"/>
        <end position="224"/>
    </location>
</feature>
<dbReference type="PANTHER" id="PTHR23507">
    <property type="entry name" value="ZGC:174356"/>
    <property type="match status" value="1"/>
</dbReference>
<feature type="transmembrane region" description="Helical" evidence="6">
    <location>
        <begin position="569"/>
        <end position="594"/>
    </location>
</feature>
<dbReference type="InterPro" id="IPR011701">
    <property type="entry name" value="MFS"/>
</dbReference>
<evidence type="ECO:0008006" key="9">
    <source>
        <dbReference type="Google" id="ProtNLM"/>
    </source>
</evidence>
<feature type="region of interest" description="Disordered" evidence="5">
    <location>
        <begin position="1"/>
        <end position="55"/>
    </location>
</feature>
<sequence>MADPSFSPSPPSSPHKHSRPLAPMSIHEPHDDERDALLVPDPHSPSPRTPRPRRSWKTASSLWSVYLYPSLSDTRPHPRLPPAPPGSAPSSSSPLYVFRGMTLAPRVEVYTKLACRAVHHSETEIPLHVPFAPTAALAPPSDPIHTVRVTLPDTSSSAFDECSADPKVQARAARIQASVKTTESILSAITTGWLSHLSDLYGRKKILGFSIFGALFMDLVYILVSDTKSIIGRHGEAFIITAPLIEGFLGAQSTYNGLTHAYATDCTADGSRARIFSMLQGMLYVGLASGPWLDGLVLNLFSTSTTTSLFALAVAIGLSNLLFVLFVVPESLPPDRRLSRSPGYIRSRTPSGSENKSVQAAVRRGLTLVVAQFLRPVALFLPQKREGRKGRNWNLTLTGAALFIYVLSIQVYNLKYLYVRHVYDWSSETVRAPPWVLHVPPLDHPRDQPAPHLARQVSHVPSPLSPRRLTLPPRARAAVLTYFAPTRSKPSARSTPSTLAAALRFDRAIAVISFFTDASANALVVLAPTSSQALFVLCTSLNSLTSGGNPALHSLGAVSLQAMGKGREVGLVFGAMGIVNAVAHIVAPAIYAFIYGATVAAFPKAIFVMSAILLYVVVAMLAGIRPYIDIAVGAAGDEEGAGEAGATRREGALPETETETETEGEGEGEGEGMLGVEDAGDDDDGAAVAGVAVAVPEEEEADRRGRRGSRRRDRERMEEQARRSSILRVSVSEQTL</sequence>
<dbReference type="InterPro" id="IPR036259">
    <property type="entry name" value="MFS_trans_sf"/>
</dbReference>